<feature type="transmembrane region" description="Helical" evidence="6">
    <location>
        <begin position="84"/>
        <end position="109"/>
    </location>
</feature>
<accession>A0ABP9EA81</accession>
<comment type="subcellular location">
    <subcellularLocation>
        <location evidence="1">Membrane</location>
        <topology evidence="1">Multi-pass membrane protein</topology>
    </subcellularLocation>
</comment>
<reference evidence="9" key="1">
    <citation type="journal article" date="2019" name="Int. J. Syst. Evol. Microbiol.">
        <title>The Global Catalogue of Microorganisms (GCM) 10K type strain sequencing project: providing services to taxonomists for standard genome sequencing and annotation.</title>
        <authorList>
            <consortium name="The Broad Institute Genomics Platform"/>
            <consortium name="The Broad Institute Genome Sequencing Center for Infectious Disease"/>
            <person name="Wu L."/>
            <person name="Ma J."/>
        </authorList>
    </citation>
    <scope>NUCLEOTIDE SEQUENCE [LARGE SCALE GENOMIC DNA]</scope>
    <source>
        <strain evidence="9">JCM 18401</strain>
    </source>
</reference>
<evidence type="ECO:0000256" key="1">
    <source>
        <dbReference type="ARBA" id="ARBA00004141"/>
    </source>
</evidence>
<evidence type="ECO:0000313" key="9">
    <source>
        <dbReference type="Proteomes" id="UP001499988"/>
    </source>
</evidence>
<sequence>MDMEHGSDATPSSPEQPHNETEAAAFPRQSWLAIMLEPRKTLRAILDSRTPMRYFWPILVLAVLSGVLSGGYSEEELPFGLFSAFALALVIPLGVLVVWALTYLFGYIFQKVGGWLGGQGEVQAIVIGMIWAQVPAVFTLVLTLLTILLYGPQVLIQPELLSQGGLLQSTALVVIGVLQGIFAIWSLVLAIANLAEAHRFSLWRSVGTHLIVIIGFCALLLLPVALLGGLAG</sequence>
<feature type="transmembrane region" description="Helical" evidence="6">
    <location>
        <begin position="130"/>
        <end position="151"/>
    </location>
</feature>
<gene>
    <name evidence="8" type="ORF">GCM10023333_00760</name>
</gene>
<feature type="transmembrane region" description="Helical" evidence="6">
    <location>
        <begin position="206"/>
        <end position="231"/>
    </location>
</feature>
<keyword evidence="2 6" id="KW-0812">Transmembrane</keyword>
<evidence type="ECO:0000256" key="5">
    <source>
        <dbReference type="SAM" id="MobiDB-lite"/>
    </source>
</evidence>
<name>A0ABP9EA81_9GAMM</name>
<evidence type="ECO:0000256" key="4">
    <source>
        <dbReference type="ARBA" id="ARBA00023136"/>
    </source>
</evidence>
<evidence type="ECO:0000256" key="3">
    <source>
        <dbReference type="ARBA" id="ARBA00022989"/>
    </source>
</evidence>
<protein>
    <recommendedName>
        <fullName evidence="7">Yip1 domain-containing protein</fullName>
    </recommendedName>
</protein>
<comment type="caution">
    <text evidence="8">The sequence shown here is derived from an EMBL/GenBank/DDBJ whole genome shotgun (WGS) entry which is preliminary data.</text>
</comment>
<dbReference type="Proteomes" id="UP001499988">
    <property type="component" value="Unassembled WGS sequence"/>
</dbReference>
<feature type="transmembrane region" description="Helical" evidence="6">
    <location>
        <begin position="54"/>
        <end position="72"/>
    </location>
</feature>
<dbReference type="InterPro" id="IPR006977">
    <property type="entry name" value="Yip1_dom"/>
</dbReference>
<keyword evidence="9" id="KW-1185">Reference proteome</keyword>
<feature type="region of interest" description="Disordered" evidence="5">
    <location>
        <begin position="1"/>
        <end position="23"/>
    </location>
</feature>
<feature type="domain" description="Yip1" evidence="7">
    <location>
        <begin position="33"/>
        <end position="220"/>
    </location>
</feature>
<keyword evidence="4 6" id="KW-0472">Membrane</keyword>
<feature type="transmembrane region" description="Helical" evidence="6">
    <location>
        <begin position="171"/>
        <end position="194"/>
    </location>
</feature>
<organism evidence="8 9">
    <name type="scientific">Ferrimonas pelagia</name>
    <dbReference type="NCBI Taxonomy" id="1177826"/>
    <lineage>
        <taxon>Bacteria</taxon>
        <taxon>Pseudomonadati</taxon>
        <taxon>Pseudomonadota</taxon>
        <taxon>Gammaproteobacteria</taxon>
        <taxon>Alteromonadales</taxon>
        <taxon>Ferrimonadaceae</taxon>
        <taxon>Ferrimonas</taxon>
    </lineage>
</organism>
<evidence type="ECO:0000259" key="7">
    <source>
        <dbReference type="Pfam" id="PF04893"/>
    </source>
</evidence>
<evidence type="ECO:0000313" key="8">
    <source>
        <dbReference type="EMBL" id="GAA4871773.1"/>
    </source>
</evidence>
<evidence type="ECO:0000256" key="2">
    <source>
        <dbReference type="ARBA" id="ARBA00022692"/>
    </source>
</evidence>
<dbReference type="Pfam" id="PF04893">
    <property type="entry name" value="Yip1"/>
    <property type="match status" value="1"/>
</dbReference>
<dbReference type="EMBL" id="BAABJZ010000002">
    <property type="protein sequence ID" value="GAA4871773.1"/>
    <property type="molecule type" value="Genomic_DNA"/>
</dbReference>
<keyword evidence="3 6" id="KW-1133">Transmembrane helix</keyword>
<proteinExistence type="predicted"/>
<evidence type="ECO:0000256" key="6">
    <source>
        <dbReference type="SAM" id="Phobius"/>
    </source>
</evidence>